<proteinExistence type="predicted"/>
<keyword evidence="3" id="KW-1185">Reference proteome</keyword>
<feature type="domain" description="Polymerase nucleotidyl transferase" evidence="1">
    <location>
        <begin position="22"/>
        <end position="70"/>
    </location>
</feature>
<reference evidence="2" key="1">
    <citation type="submission" date="2020-11" db="EMBL/GenBank/DDBJ databases">
        <title>Sequencing the genomes of 1000 actinobacteria strains.</title>
        <authorList>
            <person name="Klenk H.-P."/>
        </authorList>
    </citation>
    <scope>NUCLEOTIDE SEQUENCE</scope>
    <source>
        <strain evidence="2">DSM 45356</strain>
    </source>
</reference>
<dbReference type="Gene3D" id="3.30.460.10">
    <property type="entry name" value="Beta Polymerase, domain 2"/>
    <property type="match status" value="1"/>
</dbReference>
<accession>A0A8J7G6Q7</accession>
<dbReference type="RefSeq" id="WP_197001235.1">
    <property type="nucleotide sequence ID" value="NZ_BONS01000041.1"/>
</dbReference>
<sequence>MDVRLAAAPSLHRDFAVATIELLTKDPRVVGIAAAGSLAGGTMDEFSDLDLVIAVEPASHAEITAERQQFAEALGPLLTCFTGEHVGEPRLLIALYGPPLLHVDFKFVAVADAAERVDEPVVLWERDGRLTAAYATDVARYPHREDQWYEDRFWGWVHYTASKIGRGELYDAHAALNFLRTVVIGPLALAAAGHQPAGVRRIETRAPDVAA</sequence>
<dbReference type="Proteomes" id="UP000622552">
    <property type="component" value="Unassembled WGS sequence"/>
</dbReference>
<evidence type="ECO:0000313" key="3">
    <source>
        <dbReference type="Proteomes" id="UP000622552"/>
    </source>
</evidence>
<comment type="caution">
    <text evidence="2">The sequence shown here is derived from an EMBL/GenBank/DDBJ whole genome shotgun (WGS) entry which is preliminary data.</text>
</comment>
<name>A0A8J7G6Q7_9ACTN</name>
<dbReference type="Pfam" id="PF01909">
    <property type="entry name" value="NTP_transf_2"/>
    <property type="match status" value="1"/>
</dbReference>
<protein>
    <submittedName>
        <fullName evidence="2">Putative nucleotidyltransferase</fullName>
    </submittedName>
</protein>
<dbReference type="SUPFAM" id="SSF81301">
    <property type="entry name" value="Nucleotidyltransferase"/>
    <property type="match status" value="1"/>
</dbReference>
<dbReference type="InterPro" id="IPR043519">
    <property type="entry name" value="NT_sf"/>
</dbReference>
<dbReference type="AlphaFoldDB" id="A0A8J7G6Q7"/>
<evidence type="ECO:0000259" key="1">
    <source>
        <dbReference type="Pfam" id="PF01909"/>
    </source>
</evidence>
<organism evidence="2 3">
    <name type="scientific">Longispora fulva</name>
    <dbReference type="NCBI Taxonomy" id="619741"/>
    <lineage>
        <taxon>Bacteria</taxon>
        <taxon>Bacillati</taxon>
        <taxon>Actinomycetota</taxon>
        <taxon>Actinomycetes</taxon>
        <taxon>Micromonosporales</taxon>
        <taxon>Micromonosporaceae</taxon>
        <taxon>Longispora</taxon>
    </lineage>
</organism>
<dbReference type="GO" id="GO:0016779">
    <property type="term" value="F:nucleotidyltransferase activity"/>
    <property type="evidence" value="ECO:0007669"/>
    <property type="project" value="InterPro"/>
</dbReference>
<dbReference type="EMBL" id="JADOUF010000001">
    <property type="protein sequence ID" value="MBG6133940.1"/>
    <property type="molecule type" value="Genomic_DNA"/>
</dbReference>
<dbReference type="InterPro" id="IPR002934">
    <property type="entry name" value="Polymerase_NTP_transf_dom"/>
</dbReference>
<gene>
    <name evidence="2" type="ORF">IW245_000134</name>
</gene>
<evidence type="ECO:0000313" key="2">
    <source>
        <dbReference type="EMBL" id="MBG6133940.1"/>
    </source>
</evidence>